<organism evidence="2 3">
    <name type="scientific">Oceanobacillus indicireducens</name>
    <dbReference type="NCBI Taxonomy" id="1004261"/>
    <lineage>
        <taxon>Bacteria</taxon>
        <taxon>Bacillati</taxon>
        <taxon>Bacillota</taxon>
        <taxon>Bacilli</taxon>
        <taxon>Bacillales</taxon>
        <taxon>Bacillaceae</taxon>
        <taxon>Oceanobacillus</taxon>
    </lineage>
</organism>
<feature type="domain" description="HNH nuclease" evidence="1">
    <location>
        <begin position="75"/>
        <end position="125"/>
    </location>
</feature>
<dbReference type="InterPro" id="IPR029471">
    <property type="entry name" value="HNH_5"/>
</dbReference>
<evidence type="ECO:0000259" key="1">
    <source>
        <dbReference type="SMART" id="SM00507"/>
    </source>
</evidence>
<dbReference type="Gene3D" id="1.10.30.50">
    <property type="match status" value="1"/>
</dbReference>
<dbReference type="Proteomes" id="UP000624041">
    <property type="component" value="Unassembled WGS sequence"/>
</dbReference>
<dbReference type="RefSeq" id="WP_229782758.1">
    <property type="nucleotide sequence ID" value="NZ_BMOS01000031.1"/>
</dbReference>
<sequence>MTTIGTINVMGEDYPRRICDNCEREMDGLQHFHWESKNFDLCINCVEVLYRNFFERSNAGERERNTYKKIPIPNDIRWNIWQRDNFTCQYCGRRENLSVDHIYPESRGGATTENNLATACRKCNSIKGSRTPEEAQMKLDADPRN</sequence>
<dbReference type="InterPro" id="IPR052892">
    <property type="entry name" value="NA-targeting_endonuclease"/>
</dbReference>
<dbReference type="PANTHER" id="PTHR33877">
    <property type="entry name" value="SLL1193 PROTEIN"/>
    <property type="match status" value="1"/>
</dbReference>
<dbReference type="CDD" id="cd00085">
    <property type="entry name" value="HNHc"/>
    <property type="match status" value="1"/>
</dbReference>
<keyword evidence="3" id="KW-1185">Reference proteome</keyword>
<name>A0A917Y347_9BACI</name>
<dbReference type="SMART" id="SM00507">
    <property type="entry name" value="HNHc"/>
    <property type="match status" value="1"/>
</dbReference>
<evidence type="ECO:0000313" key="2">
    <source>
        <dbReference type="EMBL" id="GGN64517.1"/>
    </source>
</evidence>
<reference evidence="2" key="1">
    <citation type="journal article" date="2014" name="Int. J. Syst. Evol. Microbiol.">
        <title>Complete genome sequence of Corynebacterium casei LMG S-19264T (=DSM 44701T), isolated from a smear-ripened cheese.</title>
        <authorList>
            <consortium name="US DOE Joint Genome Institute (JGI-PGF)"/>
            <person name="Walter F."/>
            <person name="Albersmeier A."/>
            <person name="Kalinowski J."/>
            <person name="Ruckert C."/>
        </authorList>
    </citation>
    <scope>NUCLEOTIDE SEQUENCE</scope>
    <source>
        <strain evidence="2">JCM 17251</strain>
    </source>
</reference>
<comment type="caution">
    <text evidence="2">The sequence shown here is derived from an EMBL/GenBank/DDBJ whole genome shotgun (WGS) entry which is preliminary data.</text>
</comment>
<protein>
    <recommendedName>
        <fullName evidence="1">HNH nuclease domain-containing protein</fullName>
    </recommendedName>
</protein>
<reference evidence="2" key="2">
    <citation type="submission" date="2020-09" db="EMBL/GenBank/DDBJ databases">
        <authorList>
            <person name="Sun Q."/>
            <person name="Ohkuma M."/>
        </authorList>
    </citation>
    <scope>NUCLEOTIDE SEQUENCE</scope>
    <source>
        <strain evidence="2">JCM 17251</strain>
    </source>
</reference>
<dbReference type="Pfam" id="PF14279">
    <property type="entry name" value="HNH_5"/>
    <property type="match status" value="1"/>
</dbReference>
<accession>A0A917Y347</accession>
<gene>
    <name evidence="2" type="ORF">GCM10007971_32480</name>
</gene>
<evidence type="ECO:0000313" key="3">
    <source>
        <dbReference type="Proteomes" id="UP000624041"/>
    </source>
</evidence>
<dbReference type="PANTHER" id="PTHR33877:SF2">
    <property type="entry name" value="OS07G0170200 PROTEIN"/>
    <property type="match status" value="1"/>
</dbReference>
<proteinExistence type="predicted"/>
<dbReference type="EMBL" id="BMOS01000031">
    <property type="protein sequence ID" value="GGN64517.1"/>
    <property type="molecule type" value="Genomic_DNA"/>
</dbReference>
<dbReference type="InterPro" id="IPR003615">
    <property type="entry name" value="HNH_nuc"/>
</dbReference>
<dbReference type="AlphaFoldDB" id="A0A917Y347"/>